<dbReference type="Proteomes" id="UP000218238">
    <property type="component" value="Unassembled WGS sequence"/>
</dbReference>
<dbReference type="AlphaFoldDB" id="A0A2A2TIB6"/>
<comment type="caution">
    <text evidence="2">The sequence shown here is derived from an EMBL/GenBank/DDBJ whole genome shotgun (WGS) entry which is preliminary data.</text>
</comment>
<gene>
    <name evidence="2" type="ORF">CK510_13825</name>
</gene>
<dbReference type="OrthoDB" id="480969at2"/>
<dbReference type="EMBL" id="NTFS01000138">
    <property type="protein sequence ID" value="PAX53472.1"/>
    <property type="molecule type" value="Genomic_DNA"/>
</dbReference>
<reference evidence="2 3" key="1">
    <citation type="submission" date="2017-08" db="EMBL/GenBank/DDBJ databases">
        <title>Draft genome sequence of filamentous cyanobacterium Calothrix elsteri CCALA 953.</title>
        <authorList>
            <person name="Gagunashvili A.N."/>
            <person name="Elster J."/>
            <person name="Andresson O.S."/>
        </authorList>
    </citation>
    <scope>NUCLEOTIDE SEQUENCE [LARGE SCALE GENOMIC DNA]</scope>
    <source>
        <strain evidence="2 3">CCALA 953</strain>
    </source>
</reference>
<evidence type="ECO:0000256" key="1">
    <source>
        <dbReference type="SAM" id="SignalP"/>
    </source>
</evidence>
<organism evidence="2 3">
    <name type="scientific">Brunnivagina elsteri CCALA 953</name>
    <dbReference type="NCBI Taxonomy" id="987040"/>
    <lineage>
        <taxon>Bacteria</taxon>
        <taxon>Bacillati</taxon>
        <taxon>Cyanobacteriota</taxon>
        <taxon>Cyanophyceae</taxon>
        <taxon>Nostocales</taxon>
        <taxon>Calotrichaceae</taxon>
        <taxon>Brunnivagina</taxon>
    </lineage>
</organism>
<keyword evidence="3" id="KW-1185">Reference proteome</keyword>
<keyword evidence="1" id="KW-0732">Signal</keyword>
<dbReference type="SUPFAM" id="SSF53850">
    <property type="entry name" value="Periplasmic binding protein-like II"/>
    <property type="match status" value="1"/>
</dbReference>
<evidence type="ECO:0000313" key="2">
    <source>
        <dbReference type="EMBL" id="PAX53472.1"/>
    </source>
</evidence>
<name>A0A2A2TIB6_9CYAN</name>
<proteinExistence type="predicted"/>
<dbReference type="Gene3D" id="3.40.190.10">
    <property type="entry name" value="Periplasmic binding protein-like II"/>
    <property type="match status" value="2"/>
</dbReference>
<dbReference type="PROSITE" id="PS51257">
    <property type="entry name" value="PROKAR_LIPOPROTEIN"/>
    <property type="match status" value="1"/>
</dbReference>
<feature type="chain" id="PRO_5012381235" evidence="1">
    <location>
        <begin position="20"/>
        <end position="285"/>
    </location>
</feature>
<accession>A0A2A2TIB6</accession>
<dbReference type="RefSeq" id="WP_095722253.1">
    <property type="nucleotide sequence ID" value="NZ_NTFS01000138.1"/>
</dbReference>
<dbReference type="PANTHER" id="PTHR35841:SF1">
    <property type="entry name" value="PHOSPHONATES-BINDING PERIPLASMIC PROTEIN"/>
    <property type="match status" value="1"/>
</dbReference>
<dbReference type="Pfam" id="PF12974">
    <property type="entry name" value="Phosphonate-bd"/>
    <property type="match status" value="1"/>
</dbReference>
<feature type="signal peptide" evidence="1">
    <location>
        <begin position="1"/>
        <end position="19"/>
    </location>
</feature>
<sequence>MTSLFSRRSFILQMLFLMAACEAQKTSTKQLELVVGVVKYGDATKIIEKFSRFRTYLGEKTQTVVQLEPTFNENAAIERIKHQSWSLIFAPPGLAALAKSNYKYDPIFPLEIDINSRAILIVHKDSKLQEIKDLQSKVIALGTPGSAAGYYFPLYNLYGLTLKEVLFAPTPKTILEWVSQKKVEAGALSLEEFNLYRTQFPNTDFRILFTDPKIVPAGSILIGENVDRTQKDLIHKYLREASPVLIQELGYVPNGKIPDYSHMISVIQRVAPLDKLLHSQPVRLF</sequence>
<protein>
    <submittedName>
        <fullName evidence="2">Phosphonate ABC transporter substrate-binding protein</fullName>
    </submittedName>
</protein>
<dbReference type="PANTHER" id="PTHR35841">
    <property type="entry name" value="PHOSPHONATES-BINDING PERIPLASMIC PROTEIN"/>
    <property type="match status" value="1"/>
</dbReference>
<evidence type="ECO:0000313" key="3">
    <source>
        <dbReference type="Proteomes" id="UP000218238"/>
    </source>
</evidence>